<dbReference type="InterPro" id="IPR048341">
    <property type="entry name" value="DUF1285_N"/>
</dbReference>
<proteinExistence type="predicted"/>
<dbReference type="PIRSF" id="PIRSF029557">
    <property type="entry name" value="UCP029557"/>
    <property type="match status" value="1"/>
</dbReference>
<feature type="domain" description="DUF1285" evidence="2">
    <location>
        <begin position="86"/>
        <end position="170"/>
    </location>
</feature>
<dbReference type="Gene3D" id="2.30.270.10">
    <property type="entry name" value="duf1285 protein"/>
    <property type="match status" value="1"/>
</dbReference>
<gene>
    <name evidence="3" type="ORF">WG929_08610</name>
</gene>
<organism evidence="3 4">
    <name type="scientific">Oceanobacter antarcticus</name>
    <dbReference type="NCBI Taxonomy" id="3133425"/>
    <lineage>
        <taxon>Bacteria</taxon>
        <taxon>Pseudomonadati</taxon>
        <taxon>Pseudomonadota</taxon>
        <taxon>Gammaproteobacteria</taxon>
        <taxon>Oceanospirillales</taxon>
        <taxon>Oceanospirillaceae</taxon>
        <taxon>Oceanobacter</taxon>
    </lineage>
</organism>
<dbReference type="InterPro" id="IPR010707">
    <property type="entry name" value="DUF1285"/>
</dbReference>
<dbReference type="RefSeq" id="WP_416205729.1">
    <property type="nucleotide sequence ID" value="NZ_JBBKTX010000009.1"/>
</dbReference>
<dbReference type="EMBL" id="JBBKTX010000009">
    <property type="protein sequence ID" value="MFK4752465.1"/>
    <property type="molecule type" value="Genomic_DNA"/>
</dbReference>
<evidence type="ECO:0000313" key="4">
    <source>
        <dbReference type="Proteomes" id="UP001620597"/>
    </source>
</evidence>
<dbReference type="InterPro" id="IPR048342">
    <property type="entry name" value="DUF1285_C"/>
</dbReference>
<dbReference type="InterPro" id="IPR023361">
    <property type="entry name" value="DUF1285_beta_roll_sf"/>
</dbReference>
<sequence>MSLQDLSVLAGMVPNDSRPPVELWHPEHCGDIDIRIDRRGDWYHDGGLIGRPALVRLFASILRKDGEDYVLVTPAEKMRIQVEDLPFQIVLLERDGDAIHAITNVGDTLTLGLKHPLQLSEVDGQPLPCVEIRAGLMARFGRNAYYQLVDWAEERAGRYWVTSAGQSFEIG</sequence>
<evidence type="ECO:0000259" key="1">
    <source>
        <dbReference type="Pfam" id="PF06938"/>
    </source>
</evidence>
<dbReference type="Proteomes" id="UP001620597">
    <property type="component" value="Unassembled WGS sequence"/>
</dbReference>
<evidence type="ECO:0000259" key="2">
    <source>
        <dbReference type="Pfam" id="PF21028"/>
    </source>
</evidence>
<protein>
    <submittedName>
        <fullName evidence="3">DUF1285 domain-containing protein</fullName>
    </submittedName>
</protein>
<name>A0ABW8NHN7_9GAMM</name>
<keyword evidence="4" id="KW-1185">Reference proteome</keyword>
<evidence type="ECO:0000313" key="3">
    <source>
        <dbReference type="EMBL" id="MFK4752465.1"/>
    </source>
</evidence>
<feature type="domain" description="DUF1285" evidence="1">
    <location>
        <begin position="19"/>
        <end position="84"/>
    </location>
</feature>
<comment type="caution">
    <text evidence="3">The sequence shown here is derived from an EMBL/GenBank/DDBJ whole genome shotgun (WGS) entry which is preliminary data.</text>
</comment>
<dbReference type="Pfam" id="PF06938">
    <property type="entry name" value="DUF1285_N"/>
    <property type="match status" value="1"/>
</dbReference>
<accession>A0ABW8NHN7</accession>
<reference evidence="3 4" key="1">
    <citation type="submission" date="2024-03" db="EMBL/GenBank/DDBJ databases">
        <title>High-quality draft genome sequence of Oceanobacter sp. wDCs-4.</title>
        <authorList>
            <person name="Dong C."/>
        </authorList>
    </citation>
    <scope>NUCLEOTIDE SEQUENCE [LARGE SCALE GENOMIC DNA]</scope>
    <source>
        <strain evidence="4">wDCs-4</strain>
    </source>
</reference>
<dbReference type="Gene3D" id="3.10.540.10">
    <property type="entry name" value="duf1285 like domain"/>
    <property type="match status" value="1"/>
</dbReference>
<dbReference type="Pfam" id="PF21028">
    <property type="entry name" value="DUF1285_C"/>
    <property type="match status" value="1"/>
</dbReference>